<feature type="transmembrane region" description="Helical" evidence="1">
    <location>
        <begin position="20"/>
        <end position="37"/>
    </location>
</feature>
<keyword evidence="1" id="KW-0812">Transmembrane</keyword>
<reference evidence="2 3" key="1">
    <citation type="journal article" date="2018" name="Nat. Biotechnol.">
        <title>A standardized bacterial taxonomy based on genome phylogeny substantially revises the tree of life.</title>
        <authorList>
            <person name="Parks D.H."/>
            <person name="Chuvochina M."/>
            <person name="Waite D.W."/>
            <person name="Rinke C."/>
            <person name="Skarshewski A."/>
            <person name="Chaumeil P.A."/>
            <person name="Hugenholtz P."/>
        </authorList>
    </citation>
    <scope>NUCLEOTIDE SEQUENCE [LARGE SCALE GENOMIC DNA]</scope>
    <source>
        <strain evidence="2">UBA8844</strain>
    </source>
</reference>
<keyword evidence="1" id="KW-1133">Transmembrane helix</keyword>
<name>A0A3D4V4T0_9BACT</name>
<dbReference type="Proteomes" id="UP000264071">
    <property type="component" value="Unassembled WGS sequence"/>
</dbReference>
<protein>
    <submittedName>
        <fullName evidence="2">Uncharacterized protein</fullName>
    </submittedName>
</protein>
<comment type="caution">
    <text evidence="2">The sequence shown here is derived from an EMBL/GenBank/DDBJ whole genome shotgun (WGS) entry which is preliminary data.</text>
</comment>
<sequence>MDTLAWLTSFDLKNLNSGLFGALLGSAVGAIGSYWGSSKLQERADQRRRADQLEQENKRREVIQSALVLELRVLYMNASQKRHVISQAESFSINWSKEPSLCRRITDYADLFAPTILHAVGELDMRFQQLQSDMKQRAGAGEYIGGDTGVDFRLFLLCSSCHRLLYELDALKCPGFRGHLLKVFTLETEVAHEADTTAVYRRV</sequence>
<evidence type="ECO:0000313" key="2">
    <source>
        <dbReference type="EMBL" id="HCT56129.1"/>
    </source>
</evidence>
<accession>A0A3D4V4T0</accession>
<organism evidence="2 3">
    <name type="scientific">Gemmatimonas aurantiaca</name>
    <dbReference type="NCBI Taxonomy" id="173480"/>
    <lineage>
        <taxon>Bacteria</taxon>
        <taxon>Pseudomonadati</taxon>
        <taxon>Gemmatimonadota</taxon>
        <taxon>Gemmatimonadia</taxon>
        <taxon>Gemmatimonadales</taxon>
        <taxon>Gemmatimonadaceae</taxon>
        <taxon>Gemmatimonas</taxon>
    </lineage>
</organism>
<dbReference type="EMBL" id="DPIY01000004">
    <property type="protein sequence ID" value="HCT56129.1"/>
    <property type="molecule type" value="Genomic_DNA"/>
</dbReference>
<evidence type="ECO:0000313" key="3">
    <source>
        <dbReference type="Proteomes" id="UP000264071"/>
    </source>
</evidence>
<dbReference type="AlphaFoldDB" id="A0A3D4V4T0"/>
<proteinExistence type="predicted"/>
<gene>
    <name evidence="2" type="ORF">DGD08_02835</name>
</gene>
<keyword evidence="1" id="KW-0472">Membrane</keyword>
<evidence type="ECO:0000256" key="1">
    <source>
        <dbReference type="SAM" id="Phobius"/>
    </source>
</evidence>